<evidence type="ECO:0000313" key="3">
    <source>
        <dbReference type="EMBL" id="KAJ6634892.1"/>
    </source>
</evidence>
<dbReference type="Proteomes" id="UP001151699">
    <property type="component" value="Chromosome C"/>
</dbReference>
<keyword evidence="2" id="KW-0472">Membrane</keyword>
<feature type="transmembrane region" description="Helical" evidence="2">
    <location>
        <begin position="66"/>
        <end position="91"/>
    </location>
</feature>
<evidence type="ECO:0000313" key="4">
    <source>
        <dbReference type="Proteomes" id="UP001151699"/>
    </source>
</evidence>
<organism evidence="3 4">
    <name type="scientific">Pseudolycoriella hygida</name>
    <dbReference type="NCBI Taxonomy" id="35572"/>
    <lineage>
        <taxon>Eukaryota</taxon>
        <taxon>Metazoa</taxon>
        <taxon>Ecdysozoa</taxon>
        <taxon>Arthropoda</taxon>
        <taxon>Hexapoda</taxon>
        <taxon>Insecta</taxon>
        <taxon>Pterygota</taxon>
        <taxon>Neoptera</taxon>
        <taxon>Endopterygota</taxon>
        <taxon>Diptera</taxon>
        <taxon>Nematocera</taxon>
        <taxon>Sciaroidea</taxon>
        <taxon>Sciaridae</taxon>
        <taxon>Pseudolycoriella</taxon>
    </lineage>
</organism>
<feature type="region of interest" description="Disordered" evidence="1">
    <location>
        <begin position="1"/>
        <end position="25"/>
    </location>
</feature>
<comment type="caution">
    <text evidence="3">The sequence shown here is derived from an EMBL/GenBank/DDBJ whole genome shotgun (WGS) entry which is preliminary data.</text>
</comment>
<dbReference type="AlphaFoldDB" id="A0A9Q0MN70"/>
<protein>
    <submittedName>
        <fullName evidence="3">Uncharacterized protein</fullName>
    </submittedName>
</protein>
<name>A0A9Q0MN70_9DIPT</name>
<evidence type="ECO:0000256" key="2">
    <source>
        <dbReference type="SAM" id="Phobius"/>
    </source>
</evidence>
<accession>A0A9Q0MN70</accession>
<feature type="non-terminal residue" evidence="3">
    <location>
        <position position="1"/>
    </location>
</feature>
<sequence>MGKSCGTDEEQNDKQTFSNNGAKGGKICQMEKTTRFQWRQVVESGQTVSMHFNHIISSLAQGNQSFAQIMILLHLIRCMYQSIFVGFAKLIMRFK</sequence>
<keyword evidence="2" id="KW-1133">Transmembrane helix</keyword>
<gene>
    <name evidence="3" type="ORF">Bhyg_13474</name>
</gene>
<evidence type="ECO:0000256" key="1">
    <source>
        <dbReference type="SAM" id="MobiDB-lite"/>
    </source>
</evidence>
<keyword evidence="2" id="KW-0812">Transmembrane</keyword>
<reference evidence="3" key="1">
    <citation type="submission" date="2022-07" db="EMBL/GenBank/DDBJ databases">
        <authorList>
            <person name="Trinca V."/>
            <person name="Uliana J.V.C."/>
            <person name="Torres T.T."/>
            <person name="Ward R.J."/>
            <person name="Monesi N."/>
        </authorList>
    </citation>
    <scope>NUCLEOTIDE SEQUENCE</scope>
    <source>
        <strain evidence="3">HSMRA1968</strain>
        <tissue evidence="3">Whole embryos</tissue>
    </source>
</reference>
<dbReference type="EMBL" id="WJQU01000004">
    <property type="protein sequence ID" value="KAJ6634892.1"/>
    <property type="molecule type" value="Genomic_DNA"/>
</dbReference>
<proteinExistence type="predicted"/>
<keyword evidence="4" id="KW-1185">Reference proteome</keyword>
<dbReference type="OrthoDB" id="6095487at2759"/>